<dbReference type="Gramene" id="scaffold_304145.1">
    <property type="protein sequence ID" value="scaffold_304145.1"/>
    <property type="gene ID" value="scaffold_304145.1"/>
</dbReference>
<dbReference type="EMBL" id="GL348715">
    <property type="protein sequence ID" value="EFH60370.1"/>
    <property type="molecule type" value="Genomic_DNA"/>
</dbReference>
<dbReference type="STRING" id="81972.D7LAF6"/>
<reference evidence="2" key="1">
    <citation type="journal article" date="2011" name="Nat. Genet.">
        <title>The Arabidopsis lyrata genome sequence and the basis of rapid genome size change.</title>
        <authorList>
            <person name="Hu T.T."/>
            <person name="Pattyn P."/>
            <person name="Bakker E.G."/>
            <person name="Cao J."/>
            <person name="Cheng J.-F."/>
            <person name="Clark R.M."/>
            <person name="Fahlgren N."/>
            <person name="Fawcett J.A."/>
            <person name="Grimwood J."/>
            <person name="Gundlach H."/>
            <person name="Haberer G."/>
            <person name="Hollister J.D."/>
            <person name="Ossowski S."/>
            <person name="Ottilar R.P."/>
            <person name="Salamov A.A."/>
            <person name="Schneeberger K."/>
            <person name="Spannagl M."/>
            <person name="Wang X."/>
            <person name="Yang L."/>
            <person name="Nasrallah M.E."/>
            <person name="Bergelson J."/>
            <person name="Carrington J.C."/>
            <person name="Gaut B.S."/>
            <person name="Schmutz J."/>
            <person name="Mayer K.F.X."/>
            <person name="Van de Peer Y."/>
            <person name="Grigoriev I.V."/>
            <person name="Nordborg M."/>
            <person name="Weigel D."/>
            <person name="Guo Y.-L."/>
        </authorList>
    </citation>
    <scope>NUCLEOTIDE SEQUENCE [LARGE SCALE GENOMIC DNA]</scope>
    <source>
        <strain evidence="2">cv. MN47</strain>
    </source>
</reference>
<proteinExistence type="predicted"/>
<evidence type="ECO:0000313" key="2">
    <source>
        <dbReference type="Proteomes" id="UP000008694"/>
    </source>
</evidence>
<gene>
    <name evidence="1" type="ORF">ARALYDRAFT_900175</name>
</gene>
<dbReference type="AlphaFoldDB" id="D7LAF6"/>
<keyword evidence="2" id="KW-1185">Reference proteome</keyword>
<accession>D7LAF6</accession>
<dbReference type="Proteomes" id="UP000008694">
    <property type="component" value="Unassembled WGS sequence"/>
</dbReference>
<organism evidence="2">
    <name type="scientific">Arabidopsis lyrata subsp. lyrata</name>
    <name type="common">Lyre-leaved rock-cress</name>
    <dbReference type="NCBI Taxonomy" id="81972"/>
    <lineage>
        <taxon>Eukaryota</taxon>
        <taxon>Viridiplantae</taxon>
        <taxon>Streptophyta</taxon>
        <taxon>Embryophyta</taxon>
        <taxon>Tracheophyta</taxon>
        <taxon>Spermatophyta</taxon>
        <taxon>Magnoliopsida</taxon>
        <taxon>eudicotyledons</taxon>
        <taxon>Gunneridae</taxon>
        <taxon>Pentapetalae</taxon>
        <taxon>rosids</taxon>
        <taxon>malvids</taxon>
        <taxon>Brassicales</taxon>
        <taxon>Brassicaceae</taxon>
        <taxon>Camelineae</taxon>
        <taxon>Arabidopsis</taxon>
    </lineage>
</organism>
<dbReference type="HOGENOM" id="CLU_2657824_0_0_1"/>
<protein>
    <submittedName>
        <fullName evidence="1">Uncharacterized protein</fullName>
    </submittedName>
</protein>
<sequence>MSLELGFILITTFTAIVSCLTLSHALLHPSSVSHNVSRSSYYLTTNELWFNQTLDHDSPNVTSLHRFLSFFNLTLI</sequence>
<evidence type="ECO:0000313" key="1">
    <source>
        <dbReference type="EMBL" id="EFH60370.1"/>
    </source>
</evidence>
<name>D7LAF6_ARALL</name>